<proteinExistence type="predicted"/>
<organism evidence="4 5">
    <name type="scientific">Maudiozyma humilis</name>
    <name type="common">Sour dough yeast</name>
    <name type="synonym">Kazachstania humilis</name>
    <dbReference type="NCBI Taxonomy" id="51915"/>
    <lineage>
        <taxon>Eukaryota</taxon>
        <taxon>Fungi</taxon>
        <taxon>Dikarya</taxon>
        <taxon>Ascomycota</taxon>
        <taxon>Saccharomycotina</taxon>
        <taxon>Saccharomycetes</taxon>
        <taxon>Saccharomycetales</taxon>
        <taxon>Saccharomycetaceae</taxon>
        <taxon>Maudiozyma</taxon>
    </lineage>
</organism>
<feature type="domain" description="HIT-type" evidence="3">
    <location>
        <begin position="3"/>
        <end position="40"/>
    </location>
</feature>
<dbReference type="InterPro" id="IPR007529">
    <property type="entry name" value="Znf_HIT"/>
</dbReference>
<name>A0AAV5RWJ0_MAUHU</name>
<comment type="caution">
    <text evidence="4">The sequence shown here is derived from an EMBL/GenBank/DDBJ whole genome shotgun (WGS) entry which is preliminary data.</text>
</comment>
<dbReference type="PROSITE" id="PS51083">
    <property type="entry name" value="ZF_HIT"/>
    <property type="match status" value="1"/>
</dbReference>
<dbReference type="EMBL" id="BTGD01000003">
    <property type="protein sequence ID" value="GMM54904.1"/>
    <property type="molecule type" value="Genomic_DNA"/>
</dbReference>
<dbReference type="CDD" id="cd23024">
    <property type="entry name" value="zf-HIT_ZNHIT2-3"/>
    <property type="match status" value="1"/>
</dbReference>
<feature type="compositionally biased region" description="Polar residues" evidence="2">
    <location>
        <begin position="50"/>
        <end position="62"/>
    </location>
</feature>
<dbReference type="SUPFAM" id="SSF144232">
    <property type="entry name" value="HIT/MYND zinc finger-like"/>
    <property type="match status" value="1"/>
</dbReference>
<evidence type="ECO:0000256" key="2">
    <source>
        <dbReference type="SAM" id="MobiDB-lite"/>
    </source>
</evidence>
<feature type="compositionally biased region" description="Basic and acidic residues" evidence="2">
    <location>
        <begin position="34"/>
        <end position="47"/>
    </location>
</feature>
<sequence length="159" mass="18237">MKCEVCQLEEAKYKCPVCSIRYCSLKCYKDTEKHKHSEETKKEDSAKPAENNTSETNTQDNSSEIKLRSPEMDKIYQETPQLQELLQYNTVKFHLAKVYRILNSSATGGNSASDSSTGSTEMKRQLAVEYLNTLRFGGIHYNEAIEEFCEIFLEKLEAK</sequence>
<dbReference type="GO" id="GO:0008270">
    <property type="term" value="F:zinc ion binding"/>
    <property type="evidence" value="ECO:0007669"/>
    <property type="project" value="UniProtKB-UniRule"/>
</dbReference>
<feature type="region of interest" description="Disordered" evidence="2">
    <location>
        <begin position="34"/>
        <end position="72"/>
    </location>
</feature>
<evidence type="ECO:0000313" key="5">
    <source>
        <dbReference type="Proteomes" id="UP001377567"/>
    </source>
</evidence>
<evidence type="ECO:0000259" key="3">
    <source>
        <dbReference type="PROSITE" id="PS51083"/>
    </source>
</evidence>
<dbReference type="AlphaFoldDB" id="A0AAV5RWJ0"/>
<dbReference type="Pfam" id="PF18268">
    <property type="entry name" value="Hit1_C"/>
    <property type="match status" value="1"/>
</dbReference>
<dbReference type="Gene3D" id="3.30.60.190">
    <property type="match status" value="1"/>
</dbReference>
<gene>
    <name evidence="4" type="ORF">DAKH74_015200</name>
</gene>
<keyword evidence="1" id="KW-0862">Zinc</keyword>
<dbReference type="Pfam" id="PF04438">
    <property type="entry name" value="zf-HIT"/>
    <property type="match status" value="1"/>
</dbReference>
<reference evidence="4 5" key="1">
    <citation type="journal article" date="2023" name="Elife">
        <title>Identification of key yeast species and microbe-microbe interactions impacting larval growth of Drosophila in the wild.</title>
        <authorList>
            <person name="Mure A."/>
            <person name="Sugiura Y."/>
            <person name="Maeda R."/>
            <person name="Honda K."/>
            <person name="Sakurai N."/>
            <person name="Takahashi Y."/>
            <person name="Watada M."/>
            <person name="Katoh T."/>
            <person name="Gotoh A."/>
            <person name="Gotoh Y."/>
            <person name="Taniguchi I."/>
            <person name="Nakamura K."/>
            <person name="Hayashi T."/>
            <person name="Katayama T."/>
            <person name="Uemura T."/>
            <person name="Hattori Y."/>
        </authorList>
    </citation>
    <scope>NUCLEOTIDE SEQUENCE [LARGE SCALE GENOMIC DNA]</scope>
    <source>
        <strain evidence="4 5">KH-74</strain>
    </source>
</reference>
<feature type="compositionally biased region" description="Basic and acidic residues" evidence="2">
    <location>
        <begin position="63"/>
        <end position="72"/>
    </location>
</feature>
<dbReference type="Proteomes" id="UP001377567">
    <property type="component" value="Unassembled WGS sequence"/>
</dbReference>
<dbReference type="InterPro" id="IPR040722">
    <property type="entry name" value="Hit1_C"/>
</dbReference>
<keyword evidence="5" id="KW-1185">Reference proteome</keyword>
<keyword evidence="1" id="KW-0479">Metal-binding</keyword>
<dbReference type="Gene3D" id="1.20.1440.260">
    <property type="match status" value="1"/>
</dbReference>
<evidence type="ECO:0000256" key="1">
    <source>
        <dbReference type="PROSITE-ProRule" id="PRU00453"/>
    </source>
</evidence>
<evidence type="ECO:0000313" key="4">
    <source>
        <dbReference type="EMBL" id="GMM54904.1"/>
    </source>
</evidence>
<protein>
    <submittedName>
        <fullName evidence="4">Hit1 protein</fullName>
    </submittedName>
</protein>
<accession>A0AAV5RWJ0</accession>
<keyword evidence="1" id="KW-0863">Zinc-finger</keyword>